<organism evidence="2 3">
    <name type="scientific">Dipteronia sinensis</name>
    <dbReference type="NCBI Taxonomy" id="43782"/>
    <lineage>
        <taxon>Eukaryota</taxon>
        <taxon>Viridiplantae</taxon>
        <taxon>Streptophyta</taxon>
        <taxon>Embryophyta</taxon>
        <taxon>Tracheophyta</taxon>
        <taxon>Spermatophyta</taxon>
        <taxon>Magnoliopsida</taxon>
        <taxon>eudicotyledons</taxon>
        <taxon>Gunneridae</taxon>
        <taxon>Pentapetalae</taxon>
        <taxon>rosids</taxon>
        <taxon>malvids</taxon>
        <taxon>Sapindales</taxon>
        <taxon>Sapindaceae</taxon>
        <taxon>Hippocastanoideae</taxon>
        <taxon>Acereae</taxon>
        <taxon>Dipteronia</taxon>
    </lineage>
</organism>
<feature type="compositionally biased region" description="Polar residues" evidence="1">
    <location>
        <begin position="234"/>
        <end position="243"/>
    </location>
</feature>
<evidence type="ECO:0000313" key="2">
    <source>
        <dbReference type="EMBL" id="KAK3231867.1"/>
    </source>
</evidence>
<feature type="region of interest" description="Disordered" evidence="1">
    <location>
        <begin position="145"/>
        <end position="264"/>
    </location>
</feature>
<dbReference type="PANTHER" id="PTHR34660">
    <property type="entry name" value="MYB-LIKE PROTEIN X"/>
    <property type="match status" value="1"/>
</dbReference>
<feature type="compositionally biased region" description="Basic and acidic residues" evidence="1">
    <location>
        <begin position="218"/>
        <end position="233"/>
    </location>
</feature>
<dbReference type="EMBL" id="JANJYJ010000001">
    <property type="protein sequence ID" value="KAK3231867.1"/>
    <property type="molecule type" value="Genomic_DNA"/>
</dbReference>
<reference evidence="2" key="1">
    <citation type="journal article" date="2023" name="Plant J.">
        <title>Genome sequences and population genomics provide insights into the demographic history, inbreeding, and mutation load of two 'living fossil' tree species of Dipteronia.</title>
        <authorList>
            <person name="Feng Y."/>
            <person name="Comes H.P."/>
            <person name="Chen J."/>
            <person name="Zhu S."/>
            <person name="Lu R."/>
            <person name="Zhang X."/>
            <person name="Li P."/>
            <person name="Qiu J."/>
            <person name="Olsen K.M."/>
            <person name="Qiu Y."/>
        </authorList>
    </citation>
    <scope>NUCLEOTIDE SEQUENCE</scope>
    <source>
        <strain evidence="2">NBL</strain>
    </source>
</reference>
<proteinExistence type="predicted"/>
<gene>
    <name evidence="2" type="ORF">Dsin_003748</name>
</gene>
<accession>A0AAE0B9Q6</accession>
<evidence type="ECO:0000256" key="1">
    <source>
        <dbReference type="SAM" id="MobiDB-lite"/>
    </source>
</evidence>
<evidence type="ECO:0000313" key="3">
    <source>
        <dbReference type="Proteomes" id="UP001281410"/>
    </source>
</evidence>
<protein>
    <submittedName>
        <fullName evidence="2">Uncharacterized protein</fullName>
    </submittedName>
</protein>
<name>A0AAE0B9Q6_9ROSI</name>
<dbReference type="AlphaFoldDB" id="A0AAE0B9Q6"/>
<sequence>MSQNLAFNMYFILIVSGSILAQEALKIMLYNYLYCIYYVSYGFSHLCLEDCHFITLVIYDLAIYSKTSTLVHQKLQSKIEKSKTEHVKEKGLDKEKRKVRKQKEEKQYEFSDGKLRRLKNDKCHQEKKFKDGFSDKCVEEKAESLDNSGLTEEHDEPMCVYLSDGTQSRKRKRDSTPSNGITVHRNILRIRLPSQKQRESDALPSKEQSCSTAGKVSESPDQHGETVHVRGKEQQQCITNSINGELPPPKSDSARKEKVEPSGAKTAFEIEMERTESMYQSLMGDLVSIPLVYQTEMDTSDDLDWLLGTKKQRQTSKTIKASDVDDSCRQSSSMWPHAQYLPEVDIYSLPYTIPF</sequence>
<keyword evidence="3" id="KW-1185">Reference proteome</keyword>
<comment type="caution">
    <text evidence="2">The sequence shown here is derived from an EMBL/GenBank/DDBJ whole genome shotgun (WGS) entry which is preliminary data.</text>
</comment>
<dbReference type="PANTHER" id="PTHR34660:SF7">
    <property type="entry name" value="DNA LIGASE-LIKE PROTEIN"/>
    <property type="match status" value="1"/>
</dbReference>
<dbReference type="Proteomes" id="UP001281410">
    <property type="component" value="Unassembled WGS sequence"/>
</dbReference>